<dbReference type="SMART" id="SM00671">
    <property type="entry name" value="SEL1"/>
    <property type="match status" value="3"/>
</dbReference>
<dbReference type="InterPro" id="IPR011990">
    <property type="entry name" value="TPR-like_helical_dom_sf"/>
</dbReference>
<keyword evidence="2" id="KW-0677">Repeat</keyword>
<dbReference type="OrthoDB" id="5483576at2"/>
<dbReference type="PANTHER" id="PTHR13891">
    <property type="entry name" value="CYTOCHROME C OXIDASE ASSEMBLY FACTOR 7"/>
    <property type="match status" value="1"/>
</dbReference>
<comment type="similarity">
    <text evidence="1">Belongs to the hcp beta-lactamase family.</text>
</comment>
<dbReference type="Pfam" id="PF08238">
    <property type="entry name" value="Sel1"/>
    <property type="match status" value="3"/>
</dbReference>
<feature type="chain" id="PRO_5039951710" evidence="3">
    <location>
        <begin position="22"/>
        <end position="311"/>
    </location>
</feature>
<name>A0A5B8XVZ0_9DELT</name>
<proteinExistence type="inferred from homology"/>
<evidence type="ECO:0000256" key="3">
    <source>
        <dbReference type="SAM" id="SignalP"/>
    </source>
</evidence>
<dbReference type="InterPro" id="IPR006597">
    <property type="entry name" value="Sel1-like"/>
</dbReference>
<organism evidence="4 5">
    <name type="scientific">Microvenator marinus</name>
    <dbReference type="NCBI Taxonomy" id="2600177"/>
    <lineage>
        <taxon>Bacteria</taxon>
        <taxon>Deltaproteobacteria</taxon>
        <taxon>Bradymonadales</taxon>
        <taxon>Microvenatoraceae</taxon>
        <taxon>Microvenator</taxon>
    </lineage>
</organism>
<feature type="signal peptide" evidence="3">
    <location>
        <begin position="1"/>
        <end position="21"/>
    </location>
</feature>
<dbReference type="EMBL" id="CP042467">
    <property type="protein sequence ID" value="QED27906.1"/>
    <property type="molecule type" value="Genomic_DNA"/>
</dbReference>
<keyword evidence="5" id="KW-1185">Reference proteome</keyword>
<reference evidence="4 5" key="1">
    <citation type="submission" date="2019-08" db="EMBL/GenBank/DDBJ databases">
        <authorList>
            <person name="Liang Q."/>
        </authorList>
    </citation>
    <scope>NUCLEOTIDE SEQUENCE [LARGE SCALE GENOMIC DNA]</scope>
    <source>
        <strain evidence="4 5">V1718</strain>
    </source>
</reference>
<dbReference type="Proteomes" id="UP000321595">
    <property type="component" value="Chromosome"/>
</dbReference>
<protein>
    <submittedName>
        <fullName evidence="4">Sel1 repeat family protein</fullName>
    </submittedName>
</protein>
<evidence type="ECO:0000256" key="1">
    <source>
        <dbReference type="ARBA" id="ARBA00008486"/>
    </source>
</evidence>
<dbReference type="PROSITE" id="PS51257">
    <property type="entry name" value="PROKAR_LIPOPROTEIN"/>
    <property type="match status" value="1"/>
</dbReference>
<dbReference type="SUPFAM" id="SSF81901">
    <property type="entry name" value="HCP-like"/>
    <property type="match status" value="2"/>
</dbReference>
<dbReference type="AlphaFoldDB" id="A0A5B8XVZ0"/>
<dbReference type="PANTHER" id="PTHR13891:SF1">
    <property type="entry name" value="CYTOCHROME C OXIDASE ASSEMBLY FACTOR 7"/>
    <property type="match status" value="1"/>
</dbReference>
<dbReference type="RefSeq" id="WP_146959865.1">
    <property type="nucleotide sequence ID" value="NZ_CP042467.1"/>
</dbReference>
<evidence type="ECO:0000256" key="2">
    <source>
        <dbReference type="ARBA" id="ARBA00022737"/>
    </source>
</evidence>
<evidence type="ECO:0000313" key="4">
    <source>
        <dbReference type="EMBL" id="QED27906.1"/>
    </source>
</evidence>
<evidence type="ECO:0000313" key="5">
    <source>
        <dbReference type="Proteomes" id="UP000321595"/>
    </source>
</evidence>
<keyword evidence="3" id="KW-0732">Signal</keyword>
<dbReference type="KEGG" id="bbae:FRD01_11795"/>
<dbReference type="Gene3D" id="1.25.40.10">
    <property type="entry name" value="Tetratricopeptide repeat domain"/>
    <property type="match status" value="3"/>
</dbReference>
<sequence>MKHWLLFAVLVMGFGCATSKADPRWEACVDEDAQQCMNWGKHSALDQKPDRALVAFQFACELGEADGCMEMAKFFGRIPENKAEMNQALRESCDKGEPLACVELAKFGSRRNAIPVFKSACEQGVGRGCAEWAAAKRDLWRLESELTESVRLDEKACELGVSSSCLRAGQAYYFGSGVPQDKPKSEAFFERSCNEETGDGCATLAKIFSEGVGVDPDPVKARQYYTLAAKHQPQDAQSRRRSKFLINVGVCNRGDAIACYNAGLILHEGVEVDRNLTTAREFYNLSCQRGLERGCVAQRSIRKTERIAGTP</sequence>
<gene>
    <name evidence="4" type="ORF">FRD01_11795</name>
</gene>
<accession>A0A5B8XVZ0</accession>
<dbReference type="InterPro" id="IPR040239">
    <property type="entry name" value="HcpB-like"/>
</dbReference>